<proteinExistence type="predicted"/>
<name>A0ACA9SBW7_9GLOM</name>
<dbReference type="Proteomes" id="UP000789920">
    <property type="component" value="Unassembled WGS sequence"/>
</dbReference>
<evidence type="ECO:0000313" key="1">
    <source>
        <dbReference type="EMBL" id="CAG8834852.1"/>
    </source>
</evidence>
<reference evidence="1" key="1">
    <citation type="submission" date="2021-06" db="EMBL/GenBank/DDBJ databases">
        <authorList>
            <person name="Kallberg Y."/>
            <person name="Tangrot J."/>
            <person name="Rosling A."/>
        </authorList>
    </citation>
    <scope>NUCLEOTIDE SEQUENCE</scope>
    <source>
        <strain evidence="1">MA461A</strain>
    </source>
</reference>
<dbReference type="EMBL" id="CAJVQC010110294">
    <property type="protein sequence ID" value="CAG8834852.1"/>
    <property type="molecule type" value="Genomic_DNA"/>
</dbReference>
<comment type="caution">
    <text evidence="1">The sequence shown here is derived from an EMBL/GenBank/DDBJ whole genome shotgun (WGS) entry which is preliminary data.</text>
</comment>
<sequence>KLILRLSIRAQAYTAISKNNKALVDLTRLLEIHPDNKKALECFVFMNNNEE</sequence>
<feature type="non-terminal residue" evidence="1">
    <location>
        <position position="1"/>
    </location>
</feature>
<accession>A0ACA9SBW7</accession>
<evidence type="ECO:0000313" key="2">
    <source>
        <dbReference type="Proteomes" id="UP000789920"/>
    </source>
</evidence>
<keyword evidence="2" id="KW-1185">Reference proteome</keyword>
<feature type="non-terminal residue" evidence="1">
    <location>
        <position position="51"/>
    </location>
</feature>
<protein>
    <submittedName>
        <fullName evidence="1">36264_t:CDS:1</fullName>
    </submittedName>
</protein>
<gene>
    <name evidence="1" type="ORF">RPERSI_LOCUS29335</name>
</gene>
<organism evidence="1 2">
    <name type="scientific">Racocetra persica</name>
    <dbReference type="NCBI Taxonomy" id="160502"/>
    <lineage>
        <taxon>Eukaryota</taxon>
        <taxon>Fungi</taxon>
        <taxon>Fungi incertae sedis</taxon>
        <taxon>Mucoromycota</taxon>
        <taxon>Glomeromycotina</taxon>
        <taxon>Glomeromycetes</taxon>
        <taxon>Diversisporales</taxon>
        <taxon>Gigasporaceae</taxon>
        <taxon>Racocetra</taxon>
    </lineage>
</organism>